<accession>A0ABT1XGN2</accession>
<keyword evidence="1" id="KW-0597">Phosphoprotein</keyword>
<dbReference type="RefSeq" id="WP_257511548.1">
    <property type="nucleotide sequence ID" value="NZ_JANKHG010000016.1"/>
</dbReference>
<name>A0ABT1XGN2_9BURK</name>
<reference evidence="4" key="1">
    <citation type="submission" date="2022-07" db="EMBL/GenBank/DDBJ databases">
        <authorList>
            <person name="Xamxidin M."/>
        </authorList>
    </citation>
    <scope>NUCLEOTIDE SEQUENCE</scope>
    <source>
        <strain evidence="4">YS8-69</strain>
    </source>
</reference>
<dbReference type="SUPFAM" id="SSF55874">
    <property type="entry name" value="ATPase domain of HSP90 chaperone/DNA topoisomerase II/histidine kinase"/>
    <property type="match status" value="1"/>
</dbReference>
<keyword evidence="2" id="KW-0812">Transmembrane</keyword>
<dbReference type="Gene3D" id="3.30.565.10">
    <property type="entry name" value="Histidine kinase-like ATPase, C-terminal domain"/>
    <property type="match status" value="1"/>
</dbReference>
<feature type="domain" description="Histidine kinase" evidence="3">
    <location>
        <begin position="226"/>
        <end position="433"/>
    </location>
</feature>
<protein>
    <submittedName>
        <fullName evidence="4">HAMP domain-containing histidine kinase</fullName>
    </submittedName>
</protein>
<dbReference type="Proteomes" id="UP001165267">
    <property type="component" value="Unassembled WGS sequence"/>
</dbReference>
<keyword evidence="4" id="KW-0808">Transferase</keyword>
<evidence type="ECO:0000256" key="2">
    <source>
        <dbReference type="SAM" id="Phobius"/>
    </source>
</evidence>
<feature type="transmembrane region" description="Helical" evidence="2">
    <location>
        <begin position="139"/>
        <end position="159"/>
    </location>
</feature>
<keyword evidence="2" id="KW-0472">Membrane</keyword>
<dbReference type="GO" id="GO:0016301">
    <property type="term" value="F:kinase activity"/>
    <property type="evidence" value="ECO:0007669"/>
    <property type="project" value="UniProtKB-KW"/>
</dbReference>
<dbReference type="InterPro" id="IPR036890">
    <property type="entry name" value="HATPase_C_sf"/>
</dbReference>
<evidence type="ECO:0000256" key="1">
    <source>
        <dbReference type="ARBA" id="ARBA00022553"/>
    </source>
</evidence>
<organism evidence="4 5">
    <name type="scientific">Limnobacter parvus</name>
    <dbReference type="NCBI Taxonomy" id="2939690"/>
    <lineage>
        <taxon>Bacteria</taxon>
        <taxon>Pseudomonadati</taxon>
        <taxon>Pseudomonadota</taxon>
        <taxon>Betaproteobacteria</taxon>
        <taxon>Burkholderiales</taxon>
        <taxon>Burkholderiaceae</taxon>
        <taxon>Limnobacter</taxon>
    </lineage>
</organism>
<sequence>MINSSITALAVLLGISLYPFFSNHLPNQRQNASAVIGVILLGFLILGYGSFAQLEHAEPLHVAFQVLSFLFFGAAFLGRRRGTIVAERSALTPFGIGMLAAGADVLAYTWEAHTALICVQALCLLAITKTYSNLPRVTLIKAVYFGLFYCVVNGLFHIQTSLPLSATPPDLTLVIAAYCFLLFTCVFHMGFQDLSRTRTKIGWDEQSRIDQDLMKLAFRGRRVLKDFRHDLRQPLSTLGILASVGKAISKDPEVTARYQHIQTAQKALKNMLEEFFDQLHTAIRYPVDDNNAPLQQVMINEVLEPLIEEYRMLAEVKHLEIRYVPSELSVLSNKEALTKIVRNGLDNAIKYTSKGGVVVGVRRRIGKVCIQIADTGPGIENDKVAQHNKGWGHGSNIIRDLSEHILAKTECRNRCINKQIVGSIFEVMFPEEAEVSHRGKLPSIKTKSNFEAQVMAINNEHLIEIQRRLPTDGFDKVDFNLNGAYRAYLCALRRGMSSVYIMYAGEESQLDVASNQLKLLGSLLDYEPCCILIYNTPNGSNAQIEFTKEMIRIPISSRQNDMNLNVISELFPIREGAEANDSTSAFSKSATEFRKRTALII</sequence>
<keyword evidence="2" id="KW-1133">Transmembrane helix</keyword>
<dbReference type="PROSITE" id="PS50109">
    <property type="entry name" value="HIS_KIN"/>
    <property type="match status" value="1"/>
</dbReference>
<feature type="transmembrane region" description="Helical" evidence="2">
    <location>
        <begin position="60"/>
        <end position="78"/>
    </location>
</feature>
<comment type="caution">
    <text evidence="4">The sequence shown here is derived from an EMBL/GenBank/DDBJ whole genome shotgun (WGS) entry which is preliminary data.</text>
</comment>
<evidence type="ECO:0000313" key="4">
    <source>
        <dbReference type="EMBL" id="MCR2746309.1"/>
    </source>
</evidence>
<dbReference type="Pfam" id="PF02518">
    <property type="entry name" value="HATPase_c"/>
    <property type="match status" value="1"/>
</dbReference>
<dbReference type="EMBL" id="JANKHG010000016">
    <property type="protein sequence ID" value="MCR2746309.1"/>
    <property type="molecule type" value="Genomic_DNA"/>
</dbReference>
<dbReference type="SMART" id="SM00387">
    <property type="entry name" value="HATPase_c"/>
    <property type="match status" value="1"/>
</dbReference>
<feature type="transmembrane region" description="Helical" evidence="2">
    <location>
        <begin position="6"/>
        <end position="22"/>
    </location>
</feature>
<evidence type="ECO:0000259" key="3">
    <source>
        <dbReference type="PROSITE" id="PS50109"/>
    </source>
</evidence>
<evidence type="ECO:0000313" key="5">
    <source>
        <dbReference type="Proteomes" id="UP001165267"/>
    </source>
</evidence>
<keyword evidence="4" id="KW-0418">Kinase</keyword>
<dbReference type="PANTHER" id="PTHR43547">
    <property type="entry name" value="TWO-COMPONENT HISTIDINE KINASE"/>
    <property type="match status" value="1"/>
</dbReference>
<dbReference type="InterPro" id="IPR005467">
    <property type="entry name" value="His_kinase_dom"/>
</dbReference>
<feature type="transmembrane region" description="Helical" evidence="2">
    <location>
        <begin position="34"/>
        <end position="54"/>
    </location>
</feature>
<gene>
    <name evidence="4" type="ORF">NSP04_06580</name>
</gene>
<dbReference type="InterPro" id="IPR003594">
    <property type="entry name" value="HATPase_dom"/>
</dbReference>
<feature type="transmembrane region" description="Helical" evidence="2">
    <location>
        <begin position="171"/>
        <end position="191"/>
    </location>
</feature>
<keyword evidence="5" id="KW-1185">Reference proteome</keyword>
<dbReference type="PANTHER" id="PTHR43547:SF2">
    <property type="entry name" value="HYBRID SIGNAL TRANSDUCTION HISTIDINE KINASE C"/>
    <property type="match status" value="1"/>
</dbReference>
<proteinExistence type="predicted"/>